<gene>
    <name evidence="1" type="ORF">LY28_00798</name>
</gene>
<name>A0A318XQL6_9FIRM</name>
<organism evidence="1 2">
    <name type="scientific">Ruminiclostridium sufflavum DSM 19573</name>
    <dbReference type="NCBI Taxonomy" id="1121337"/>
    <lineage>
        <taxon>Bacteria</taxon>
        <taxon>Bacillati</taxon>
        <taxon>Bacillota</taxon>
        <taxon>Clostridia</taxon>
        <taxon>Eubacteriales</taxon>
        <taxon>Oscillospiraceae</taxon>
        <taxon>Ruminiclostridium</taxon>
    </lineage>
</organism>
<comment type="caution">
    <text evidence="1">The sequence shown here is derived from an EMBL/GenBank/DDBJ whole genome shotgun (WGS) entry which is preliminary data.</text>
</comment>
<keyword evidence="2" id="KW-1185">Reference proteome</keyword>
<accession>A0A318XQL6</accession>
<dbReference type="Proteomes" id="UP000248132">
    <property type="component" value="Unassembled WGS sequence"/>
</dbReference>
<protein>
    <submittedName>
        <fullName evidence="1">Uncharacterized protein</fullName>
    </submittedName>
</protein>
<dbReference type="AlphaFoldDB" id="A0A318XQL6"/>
<proteinExistence type="predicted"/>
<sequence>MAIEYTDCREYGVGNDGIWKIDFDRVQEKELDLNLRKDIIWLCKLINSFNNIHIRVSHRPYNGIKQ</sequence>
<dbReference type="RefSeq" id="WP_110460863.1">
    <property type="nucleotide sequence ID" value="NZ_QKMR01000003.1"/>
</dbReference>
<reference evidence="1 2" key="1">
    <citation type="submission" date="2018-06" db="EMBL/GenBank/DDBJ databases">
        <title>Genomic Encyclopedia of Type Strains, Phase I: the one thousand microbial genomes (KMG-I) project.</title>
        <authorList>
            <person name="Kyrpides N."/>
        </authorList>
    </citation>
    <scope>NUCLEOTIDE SEQUENCE [LARGE SCALE GENOMIC DNA]</scope>
    <source>
        <strain evidence="1 2">DSM 19573</strain>
    </source>
</reference>
<evidence type="ECO:0000313" key="1">
    <source>
        <dbReference type="EMBL" id="PYG89578.1"/>
    </source>
</evidence>
<dbReference type="EMBL" id="QKMR01000003">
    <property type="protein sequence ID" value="PYG89578.1"/>
    <property type="molecule type" value="Genomic_DNA"/>
</dbReference>
<evidence type="ECO:0000313" key="2">
    <source>
        <dbReference type="Proteomes" id="UP000248132"/>
    </source>
</evidence>